<dbReference type="GO" id="GO:0005886">
    <property type="term" value="C:plasma membrane"/>
    <property type="evidence" value="ECO:0007669"/>
    <property type="project" value="TreeGrafter"/>
</dbReference>
<evidence type="ECO:0000256" key="7">
    <source>
        <dbReference type="ARBA" id="ARBA00023136"/>
    </source>
</evidence>
<feature type="transmembrane region" description="Helical" evidence="9">
    <location>
        <begin position="133"/>
        <end position="151"/>
    </location>
</feature>
<feature type="transmembrane region" description="Helical" evidence="9">
    <location>
        <begin position="424"/>
        <end position="445"/>
    </location>
</feature>
<protein>
    <recommendedName>
        <fullName evidence="3">Sodium-dependent dicarboxylate transporter SdcS</fullName>
    </recommendedName>
    <alternativeName>
        <fullName evidence="8">Na(+)/dicarboxylate symporter</fullName>
    </alternativeName>
</protein>
<dbReference type="Pfam" id="PF00939">
    <property type="entry name" value="Na_sulph_symp"/>
    <property type="match status" value="1"/>
</dbReference>
<dbReference type="GO" id="GO:0015293">
    <property type="term" value="F:symporter activity"/>
    <property type="evidence" value="ECO:0007669"/>
    <property type="project" value="UniProtKB-KW"/>
</dbReference>
<keyword evidence="5" id="KW-0813">Transport</keyword>
<feature type="transmembrane region" description="Helical" evidence="9">
    <location>
        <begin position="375"/>
        <end position="393"/>
    </location>
</feature>
<keyword evidence="6 9" id="KW-1133">Transmembrane helix</keyword>
<feature type="transmembrane region" description="Helical" evidence="9">
    <location>
        <begin position="232"/>
        <end position="253"/>
    </location>
</feature>
<dbReference type="EMBL" id="BDUF01000049">
    <property type="protein sequence ID" value="GAX90116.1"/>
    <property type="molecule type" value="Genomic_DNA"/>
</dbReference>
<dbReference type="AlphaFoldDB" id="A0A292YLS4"/>
<evidence type="ECO:0000256" key="5">
    <source>
        <dbReference type="ARBA" id="ARBA00022847"/>
    </source>
</evidence>
<evidence type="ECO:0000256" key="4">
    <source>
        <dbReference type="ARBA" id="ARBA00022692"/>
    </source>
</evidence>
<dbReference type="GO" id="GO:1905039">
    <property type="term" value="P:carboxylic acid transmembrane transport"/>
    <property type="evidence" value="ECO:0007669"/>
    <property type="project" value="UniProtKB-ARBA"/>
</dbReference>
<feature type="transmembrane region" description="Helical" evidence="9">
    <location>
        <begin position="466"/>
        <end position="486"/>
    </location>
</feature>
<dbReference type="PANTHER" id="PTHR10283:SF82">
    <property type="entry name" value="SOLUTE CARRIER FAMILY 13 MEMBER 2"/>
    <property type="match status" value="1"/>
</dbReference>
<gene>
    <name evidence="10" type="ORF">EFBL_1742</name>
</gene>
<accession>A0A292YLS4</accession>
<comment type="subcellular location">
    <subcellularLocation>
        <location evidence="1">Membrane</location>
        <topology evidence="1">Multi-pass membrane protein</topology>
    </subcellularLocation>
</comment>
<dbReference type="InterPro" id="IPR001898">
    <property type="entry name" value="SLC13A/DASS"/>
</dbReference>
<feature type="transmembrane region" description="Helical" evidence="9">
    <location>
        <begin position="192"/>
        <end position="212"/>
    </location>
</feature>
<keyword evidence="4 9" id="KW-0812">Transmembrane</keyword>
<evidence type="ECO:0000256" key="6">
    <source>
        <dbReference type="ARBA" id="ARBA00022989"/>
    </source>
</evidence>
<feature type="transmembrane region" description="Helical" evidence="9">
    <location>
        <begin position="101"/>
        <end position="121"/>
    </location>
</feature>
<evidence type="ECO:0000256" key="8">
    <source>
        <dbReference type="ARBA" id="ARBA00031174"/>
    </source>
</evidence>
<evidence type="ECO:0000256" key="2">
    <source>
        <dbReference type="ARBA" id="ARBA00006772"/>
    </source>
</evidence>
<keyword evidence="7 9" id="KW-0472">Membrane</keyword>
<evidence type="ECO:0000256" key="1">
    <source>
        <dbReference type="ARBA" id="ARBA00004141"/>
    </source>
</evidence>
<evidence type="ECO:0000313" key="11">
    <source>
        <dbReference type="Proteomes" id="UP000217785"/>
    </source>
</evidence>
<dbReference type="Proteomes" id="UP000217785">
    <property type="component" value="Unassembled WGS sequence"/>
</dbReference>
<feature type="transmembrane region" description="Helical" evidence="9">
    <location>
        <begin position="310"/>
        <end position="326"/>
    </location>
</feature>
<dbReference type="NCBIfam" id="TIGR00785">
    <property type="entry name" value="dass"/>
    <property type="match status" value="1"/>
</dbReference>
<reference evidence="11" key="1">
    <citation type="submission" date="2017-07" db="EMBL/GenBank/DDBJ databases">
        <title>Draft genome sequence of Effusibacillus lacus strain skLN1.</title>
        <authorList>
            <person name="Watanabe M."/>
            <person name="Kojima H."/>
            <person name="Fukui M."/>
        </authorList>
    </citation>
    <scope>NUCLEOTIDE SEQUENCE [LARGE SCALE GENOMIC DNA]</scope>
    <source>
        <strain evidence="11">skLN1</strain>
    </source>
</reference>
<evidence type="ECO:0000256" key="9">
    <source>
        <dbReference type="SAM" id="Phobius"/>
    </source>
</evidence>
<keyword evidence="11" id="KW-1185">Reference proteome</keyword>
<feature type="transmembrane region" description="Helical" evidence="9">
    <location>
        <begin position="400"/>
        <end position="418"/>
    </location>
</feature>
<proteinExistence type="inferred from homology"/>
<feature type="transmembrane region" description="Helical" evidence="9">
    <location>
        <begin position="157"/>
        <end position="180"/>
    </location>
</feature>
<dbReference type="PANTHER" id="PTHR10283">
    <property type="entry name" value="SOLUTE CARRIER FAMILY 13 MEMBER"/>
    <property type="match status" value="1"/>
</dbReference>
<feature type="transmembrane region" description="Helical" evidence="9">
    <location>
        <begin position="30"/>
        <end position="47"/>
    </location>
</feature>
<organism evidence="10 11">
    <name type="scientific">Effusibacillus lacus</name>
    <dbReference type="NCBI Taxonomy" id="1348429"/>
    <lineage>
        <taxon>Bacteria</taxon>
        <taxon>Bacillati</taxon>
        <taxon>Bacillota</taxon>
        <taxon>Bacilli</taxon>
        <taxon>Bacillales</taxon>
        <taxon>Alicyclobacillaceae</taxon>
        <taxon>Effusibacillus</taxon>
    </lineage>
</organism>
<evidence type="ECO:0000256" key="3">
    <source>
        <dbReference type="ARBA" id="ARBA00020150"/>
    </source>
</evidence>
<dbReference type="GO" id="GO:0008514">
    <property type="term" value="F:organic anion transmembrane transporter activity"/>
    <property type="evidence" value="ECO:0007669"/>
    <property type="project" value="UniProtKB-ARBA"/>
</dbReference>
<keyword evidence="5" id="KW-0769">Symport</keyword>
<sequence>MATVGIPQPDMDEVSVTSKKEHLWILLKRPFYFLLSVLAYLIVYTQLPESVGYEPRVTLAITATAIVLWVLEPIPFSMTAFLVLILLPISGAVSIDLVLSGFASPAIFLIIAGMMIASGVEQTSIGKRLAYQLLYWFGEKKGGILAGIILIPQVLAIFIPAAAVRTAMLLPIIFSVLAILGLQKEDIQGKKLMMGAVAACNVSGIAILPAAIGNVVTVDLIHYYLKQHITYFEWLVLTLPIWLIMIPVSWFVVYRCFPVKEEAPKGLKEKMRGMIAELGPVTPQEKRLLLILVAVFVMWTMEGIHGWPPVVPALIGAVLMAWPGIKIADWDKILDIKFGPLIMLGVTLSLGRALYESGAITHLSMWLENDFTLYLFSKPSLAVLTVVILTQFIHKVTSNVSTAVIATVPIVMALSSQVEHAPALLLGVVTGMTCLFGFLLVVETIPAVMIHGTGWITQRDFIKPGLWLTVISTAVTYLMAFTWWPWLGYM</sequence>
<evidence type="ECO:0000313" key="10">
    <source>
        <dbReference type="EMBL" id="GAX90116.1"/>
    </source>
</evidence>
<comment type="similarity">
    <text evidence="2">Belongs to the SLC13A/DASS transporter (TC 2.A.47) family. NADC subfamily.</text>
</comment>
<comment type="caution">
    <text evidence="10">The sequence shown here is derived from an EMBL/GenBank/DDBJ whole genome shotgun (WGS) entry which is preliminary data.</text>
</comment>
<dbReference type="RefSeq" id="WP_096181828.1">
    <property type="nucleotide sequence ID" value="NZ_BDUF01000049.1"/>
</dbReference>
<name>A0A292YLS4_9BACL</name>
<dbReference type="OrthoDB" id="9766267at2"/>